<dbReference type="EMBL" id="ACHM02000003">
    <property type="protein sequence ID" value="EFH92641.1"/>
    <property type="molecule type" value="Genomic_DNA"/>
</dbReference>
<gene>
    <name evidence="2" type="ORF">HMPREF0391_11613</name>
</gene>
<dbReference type="SUPFAM" id="SSF102829">
    <property type="entry name" value="Cell division protein ZapA-like"/>
    <property type="match status" value="1"/>
</dbReference>
<dbReference type="InterPro" id="IPR036192">
    <property type="entry name" value="Cell_div_ZapA-like_sf"/>
</dbReference>
<reference evidence="2" key="1">
    <citation type="submission" date="2010-05" db="EMBL/GenBank/DDBJ databases">
        <authorList>
            <person name="Muzny D."/>
            <person name="Qin X."/>
            <person name="Buhay C."/>
            <person name="Dugan-Rocha S."/>
            <person name="Ding Y."/>
            <person name="Chen G."/>
            <person name="Hawes A."/>
            <person name="Holder M."/>
            <person name="Jhangiani S."/>
            <person name="Johnson A."/>
            <person name="Khan Z."/>
            <person name="Li Z."/>
            <person name="Liu W."/>
            <person name="Liu X."/>
            <person name="Perez L."/>
            <person name="Shen H."/>
            <person name="Wang Q."/>
            <person name="Watt J."/>
            <person name="Xi L."/>
            <person name="Xin Y."/>
            <person name="Zhou J."/>
            <person name="Deng J."/>
            <person name="Jiang H."/>
            <person name="Liu Y."/>
            <person name="Qu J."/>
            <person name="Song X.-Z."/>
            <person name="Zhang L."/>
            <person name="Villasana D."/>
            <person name="Johnson A."/>
            <person name="Liu J."/>
            <person name="Liyanage D."/>
            <person name="Lorensuhewa L."/>
            <person name="Robinson T."/>
            <person name="Song A."/>
            <person name="Song B.-B."/>
            <person name="Dinh H."/>
            <person name="Thornton R."/>
            <person name="Coyle M."/>
            <person name="Francisco L."/>
            <person name="Jackson L."/>
            <person name="Javaid M."/>
            <person name="Korchina V."/>
            <person name="Kovar C."/>
            <person name="Mata R."/>
            <person name="Mathew T."/>
            <person name="Ngo R."/>
            <person name="Nguyen L."/>
            <person name="Nguyen N."/>
            <person name="Okwuonu G."/>
            <person name="Ongeri F."/>
            <person name="Pham C."/>
            <person name="Simmons D."/>
            <person name="Wilczek-Boney K."/>
            <person name="Hale W."/>
            <person name="Jakkamsetti A."/>
            <person name="Pham P."/>
            <person name="Ruth R."/>
            <person name="San Lucas F."/>
            <person name="Warren J."/>
            <person name="Zhang J."/>
            <person name="Zhao Z."/>
            <person name="Zhou C."/>
            <person name="Zhu D."/>
            <person name="Lee S."/>
            <person name="Bess C."/>
            <person name="Blankenburg K."/>
            <person name="Forbes L."/>
            <person name="Fu Q."/>
            <person name="Gubbala S."/>
            <person name="Hirani K."/>
            <person name="Jayaseelan J.C."/>
            <person name="Lara F."/>
            <person name="Munidasa M."/>
            <person name="Palculict T."/>
            <person name="Patil S."/>
            <person name="Pu L.-L."/>
            <person name="Saada N."/>
            <person name="Tang L."/>
            <person name="Weissenberger G."/>
            <person name="Zhu Y."/>
            <person name="Hemphill L."/>
            <person name="Shang Y."/>
            <person name="Youmans B."/>
            <person name="Ayvaz T."/>
            <person name="Ross M."/>
            <person name="Santibanez J."/>
            <person name="Aqrawi P."/>
            <person name="Gross S."/>
            <person name="Joshi V."/>
            <person name="Fowler G."/>
            <person name="Nazareth L."/>
            <person name="Reid J."/>
            <person name="Worley K."/>
            <person name="Petrosino J."/>
            <person name="Highlander S."/>
            <person name="Gibbs R."/>
        </authorList>
    </citation>
    <scope>NUCLEOTIDE SEQUENCE [LARGE SCALE GENOMIC DNA]</scope>
    <source>
        <strain evidence="2">ATCC 53516</strain>
    </source>
</reference>
<dbReference type="AlphaFoldDB" id="D6SAZ1"/>
<organism evidence="2">
    <name type="scientific">Finegoldia magna ATCC 53516</name>
    <dbReference type="NCBI Taxonomy" id="525282"/>
    <lineage>
        <taxon>Bacteria</taxon>
        <taxon>Bacillati</taxon>
        <taxon>Bacillota</taxon>
        <taxon>Tissierellia</taxon>
        <taxon>Tissierellales</taxon>
        <taxon>Peptoniphilaceae</taxon>
        <taxon>Finegoldia</taxon>
    </lineage>
</organism>
<dbReference type="SUPFAM" id="SSF90257">
    <property type="entry name" value="Myosin rod fragments"/>
    <property type="match status" value="1"/>
</dbReference>
<evidence type="ECO:0000256" key="1">
    <source>
        <dbReference type="SAM" id="Coils"/>
    </source>
</evidence>
<evidence type="ECO:0008006" key="3">
    <source>
        <dbReference type="Google" id="ProtNLM"/>
    </source>
</evidence>
<feature type="coiled-coil region" evidence="1">
    <location>
        <begin position="57"/>
        <end position="208"/>
    </location>
</feature>
<dbReference type="InterPro" id="IPR053712">
    <property type="entry name" value="Bac_CellDiv_Activator"/>
</dbReference>
<sequence>MYMNKLQVVIQGSTYNIVTEKSKEETDKIVEKINKDIADCKNRNSKLTTLNATILALMNLAETHDNLTTELNEYKKENDPIIMDYSKLKSDCEKLYQNLVIKETNLKQMTKQYNEIKENSEKEKEDIREKAEKYANEIKVQYEQKASDLNTKLKQEKKTTDDLKKQIEFYETENDDISQKYKDLKDEYNKLAFEKNKLENILMDYQRDEIID</sequence>
<proteinExistence type="predicted"/>
<name>D6SAZ1_FINMA</name>
<dbReference type="Proteomes" id="UP000004063">
    <property type="component" value="Chromosome"/>
</dbReference>
<dbReference type="STRING" id="525282.HMPREF0391_11613"/>
<keyword evidence="1" id="KW-0175">Coiled coil</keyword>
<comment type="caution">
    <text evidence="2">The sequence shown here is derived from an EMBL/GenBank/DDBJ whole genome shotgun (WGS) entry which is preliminary data.</text>
</comment>
<accession>D6SAZ1</accession>
<protein>
    <recommendedName>
        <fullName evidence="3">Cell division protein ZapA</fullName>
    </recommendedName>
</protein>
<dbReference type="HOGENOM" id="CLU_1308603_0_0_9"/>
<dbReference type="Gene3D" id="6.10.250.790">
    <property type="match status" value="1"/>
</dbReference>
<evidence type="ECO:0000313" key="2">
    <source>
        <dbReference type="EMBL" id="EFH92641.1"/>
    </source>
</evidence>